<evidence type="ECO:0000256" key="1">
    <source>
        <dbReference type="ARBA" id="ARBA00004141"/>
    </source>
</evidence>
<evidence type="ECO:0000256" key="2">
    <source>
        <dbReference type="ARBA" id="ARBA00022692"/>
    </source>
</evidence>
<keyword evidence="2 8" id="KW-0812">Transmembrane</keyword>
<feature type="transmembrane region" description="Helical" evidence="8">
    <location>
        <begin position="416"/>
        <end position="439"/>
    </location>
</feature>
<feature type="transmembrane region" description="Helical" evidence="8">
    <location>
        <begin position="528"/>
        <end position="549"/>
    </location>
</feature>
<dbReference type="Pfam" id="PF12796">
    <property type="entry name" value="Ank_2"/>
    <property type="match status" value="3"/>
</dbReference>
<dbReference type="PANTHER" id="PTHR24186:SF50">
    <property type="entry name" value="ANKYRIN REPEAT-CONTAINING PROTEIN ITN1-LIKE ISOFORM X1"/>
    <property type="match status" value="1"/>
</dbReference>
<dbReference type="InterPro" id="IPR026961">
    <property type="entry name" value="PGG_dom"/>
</dbReference>
<dbReference type="PANTHER" id="PTHR24186">
    <property type="entry name" value="PROTEIN PHOSPHATASE 1 REGULATORY SUBUNIT"/>
    <property type="match status" value="1"/>
</dbReference>
<keyword evidence="5 7" id="KW-0040">ANK repeat</keyword>
<evidence type="ECO:0000256" key="5">
    <source>
        <dbReference type="ARBA" id="ARBA00023043"/>
    </source>
</evidence>
<organism evidence="12">
    <name type="scientific">Ananas comosus</name>
    <name type="common">Pineapple</name>
    <name type="synonym">Ananas ananas</name>
    <dbReference type="NCBI Taxonomy" id="4615"/>
    <lineage>
        <taxon>Eukaryota</taxon>
        <taxon>Viridiplantae</taxon>
        <taxon>Streptophyta</taxon>
        <taxon>Embryophyta</taxon>
        <taxon>Tracheophyta</taxon>
        <taxon>Spermatophyta</taxon>
        <taxon>Magnoliopsida</taxon>
        <taxon>Liliopsida</taxon>
        <taxon>Poales</taxon>
        <taxon>Bromeliaceae</taxon>
        <taxon>Bromelioideae</taxon>
        <taxon>Ananas</taxon>
    </lineage>
</organism>
<feature type="repeat" description="ANK" evidence="7">
    <location>
        <begin position="222"/>
        <end position="244"/>
    </location>
</feature>
<dbReference type="SMART" id="SM00248">
    <property type="entry name" value="ANK"/>
    <property type="match status" value="9"/>
</dbReference>
<dbReference type="AlphaFoldDB" id="A0A6P5FAN6"/>
<dbReference type="PROSITE" id="PS50297">
    <property type="entry name" value="ANK_REP_REGION"/>
    <property type="match status" value="4"/>
</dbReference>
<feature type="transmembrane region" description="Helical" evidence="8">
    <location>
        <begin position="498"/>
        <end position="522"/>
    </location>
</feature>
<dbReference type="Gene3D" id="1.25.40.20">
    <property type="entry name" value="Ankyrin repeat-containing domain"/>
    <property type="match status" value="2"/>
</dbReference>
<proteinExistence type="predicted"/>
<feature type="domain" description="PGG" evidence="9">
    <location>
        <begin position="421"/>
        <end position="521"/>
    </location>
</feature>
<comment type="subcellular location">
    <subcellularLocation>
        <location evidence="1">Membrane</location>
        <topology evidence="1">Multi-pass membrane protein</topology>
    </subcellularLocation>
</comment>
<feature type="repeat" description="ANK" evidence="7">
    <location>
        <begin position="255"/>
        <end position="278"/>
    </location>
</feature>
<keyword evidence="4 8" id="KW-1133">Transmembrane helix</keyword>
<dbReference type="OrthoDB" id="10040922at2759"/>
<dbReference type="InterPro" id="IPR002110">
    <property type="entry name" value="Ankyrin_rpt"/>
</dbReference>
<gene>
    <name evidence="11 12" type="primary">LOC109713112</name>
</gene>
<dbReference type="SUPFAM" id="SSF48403">
    <property type="entry name" value="Ankyrin repeat"/>
    <property type="match status" value="1"/>
</dbReference>
<dbReference type="RefSeq" id="XP_020092667.1">
    <property type="nucleotide sequence ID" value="XM_020237078.1"/>
</dbReference>
<keyword evidence="6 8" id="KW-0472">Membrane</keyword>
<protein>
    <submittedName>
        <fullName evidence="11 12">Protein ACCELERATED CELL DEATH 6-like</fullName>
    </submittedName>
</protein>
<evidence type="ECO:0000313" key="12">
    <source>
        <dbReference type="RefSeq" id="XP_020092667.1"/>
    </source>
</evidence>
<accession>A0A6P5FAN6</accession>
<dbReference type="RefSeq" id="XP_020092666.1">
    <property type="nucleotide sequence ID" value="XM_020237077.1"/>
</dbReference>
<feature type="repeat" description="ANK" evidence="7">
    <location>
        <begin position="78"/>
        <end position="101"/>
    </location>
</feature>
<keyword evidence="10" id="KW-1185">Reference proteome</keyword>
<dbReference type="Proteomes" id="UP000515123">
    <property type="component" value="Linkage group 7"/>
</dbReference>
<dbReference type="Pfam" id="PF13962">
    <property type="entry name" value="PGG"/>
    <property type="match status" value="1"/>
</dbReference>
<dbReference type="GeneID" id="109713112"/>
<evidence type="ECO:0000256" key="4">
    <source>
        <dbReference type="ARBA" id="ARBA00022989"/>
    </source>
</evidence>
<dbReference type="PROSITE" id="PS50088">
    <property type="entry name" value="ANK_REPEAT"/>
    <property type="match status" value="4"/>
</dbReference>
<evidence type="ECO:0000256" key="8">
    <source>
        <dbReference type="SAM" id="Phobius"/>
    </source>
</evidence>
<feature type="transmembrane region" description="Helical" evidence="8">
    <location>
        <begin position="459"/>
        <end position="486"/>
    </location>
</feature>
<feature type="repeat" description="ANK" evidence="7">
    <location>
        <begin position="325"/>
        <end position="358"/>
    </location>
</feature>
<sequence length="559" mass="61820">MASRSDQRMNIKLQQVASCGNVKSLRSLIRDDPNMLHSKTVQGNTVLHIAALLGHRAFVKEILKHEDLLLLQQLQNADGDTPLHIALRSGHKELAASLANHAVVWPKVEDDNKSPLQAANAQGNTVLHEAVICQNAPIAQKLLDADPSMGHVKNKRGETPLDIAACNGLAKVVEKILEHTSAEKHKEVEQAVFHRALLGGHIEIVKMLLERRSDLLKVVDEHGNNALHYAVREDKKEMVEMLLEDTSLAYQNNEEGQSPLHVAAFYGSSSAVKEILNNCPDTAEQVDSSGKNAIHIAAQKGKVPTLKCLLKHIEPKEIINKADEDGNTPLHLAAMQARIHSTVTLLKDKRIDPCLQNNKGQTARSIYEEHSEITTNGMIVWDKLKNKEAKKCKSKQLPPAATLRSFNKKMASSDQYFALSVNIYTLIAVLIATVTFAANFTMPGGFNQDHGTAILEKRLAFKVFVIANAIAMCSSLVVVFCFIWAWKDPIEFKLKQLIWGHRLTVLACLAMLITLMTAVHLVLTPKSWWLSIAVILIGCSTPAVAWLILGREVLFIPLR</sequence>
<evidence type="ECO:0000259" key="9">
    <source>
        <dbReference type="Pfam" id="PF13962"/>
    </source>
</evidence>
<reference evidence="10" key="1">
    <citation type="journal article" date="2015" name="Nat. Genet.">
        <title>The pineapple genome and the evolution of CAM photosynthesis.</title>
        <authorList>
            <person name="Ming R."/>
            <person name="VanBuren R."/>
            <person name="Wai C.M."/>
            <person name="Tang H."/>
            <person name="Schatz M.C."/>
            <person name="Bowers J.E."/>
            <person name="Lyons E."/>
            <person name="Wang M.L."/>
            <person name="Chen J."/>
            <person name="Biggers E."/>
            <person name="Zhang J."/>
            <person name="Huang L."/>
            <person name="Zhang L."/>
            <person name="Miao W."/>
            <person name="Zhang J."/>
            <person name="Ye Z."/>
            <person name="Miao C."/>
            <person name="Lin Z."/>
            <person name="Wang H."/>
            <person name="Zhou H."/>
            <person name="Yim W.C."/>
            <person name="Priest H.D."/>
            <person name="Zheng C."/>
            <person name="Woodhouse M."/>
            <person name="Edger P.P."/>
            <person name="Guyot R."/>
            <person name="Guo H.B."/>
            <person name="Guo H."/>
            <person name="Zheng G."/>
            <person name="Singh R."/>
            <person name="Sharma A."/>
            <person name="Min X."/>
            <person name="Zheng Y."/>
            <person name="Lee H."/>
            <person name="Gurtowski J."/>
            <person name="Sedlazeck F.J."/>
            <person name="Harkess A."/>
            <person name="McKain M.R."/>
            <person name="Liao Z."/>
            <person name="Fang J."/>
            <person name="Liu J."/>
            <person name="Zhang X."/>
            <person name="Zhang Q."/>
            <person name="Hu W."/>
            <person name="Qin Y."/>
            <person name="Wang K."/>
            <person name="Chen L.Y."/>
            <person name="Shirley N."/>
            <person name="Lin Y.R."/>
            <person name="Liu L.Y."/>
            <person name="Hernandez A.G."/>
            <person name="Wright C.L."/>
            <person name="Bulone V."/>
            <person name="Tuskan G.A."/>
            <person name="Heath K."/>
            <person name="Zee F."/>
            <person name="Moore P.H."/>
            <person name="Sunkar R."/>
            <person name="Leebens-Mack J.H."/>
            <person name="Mockler T."/>
            <person name="Bennetzen J.L."/>
            <person name="Freeling M."/>
            <person name="Sankoff D."/>
            <person name="Paterson A.H."/>
            <person name="Zhu X."/>
            <person name="Yang X."/>
            <person name="Smith J.A."/>
            <person name="Cushman J.C."/>
            <person name="Paull R.E."/>
            <person name="Yu Q."/>
        </authorList>
    </citation>
    <scope>NUCLEOTIDE SEQUENCE [LARGE SCALE GENOMIC DNA]</scope>
    <source>
        <strain evidence="10">cv. F153</strain>
    </source>
</reference>
<evidence type="ECO:0000256" key="7">
    <source>
        <dbReference type="PROSITE-ProRule" id="PRU00023"/>
    </source>
</evidence>
<dbReference type="Pfam" id="PF13857">
    <property type="entry name" value="Ank_5"/>
    <property type="match status" value="1"/>
</dbReference>
<dbReference type="InterPro" id="IPR036770">
    <property type="entry name" value="Ankyrin_rpt-contain_sf"/>
</dbReference>
<name>A0A6P5FAN6_ANACO</name>
<keyword evidence="3" id="KW-0677">Repeat</keyword>
<dbReference type="GO" id="GO:0005886">
    <property type="term" value="C:plasma membrane"/>
    <property type="evidence" value="ECO:0007669"/>
    <property type="project" value="TreeGrafter"/>
</dbReference>
<evidence type="ECO:0000256" key="3">
    <source>
        <dbReference type="ARBA" id="ARBA00022737"/>
    </source>
</evidence>
<reference evidence="11 12" key="2">
    <citation type="submission" date="2025-04" db="UniProtKB">
        <authorList>
            <consortium name="RefSeq"/>
        </authorList>
    </citation>
    <scope>IDENTIFICATION</scope>
    <source>
        <tissue evidence="11 12">Leaf</tissue>
    </source>
</reference>
<evidence type="ECO:0000256" key="6">
    <source>
        <dbReference type="ARBA" id="ARBA00023136"/>
    </source>
</evidence>
<evidence type="ECO:0000313" key="11">
    <source>
        <dbReference type="RefSeq" id="XP_020092666.1"/>
    </source>
</evidence>
<evidence type="ECO:0000313" key="10">
    <source>
        <dbReference type="Proteomes" id="UP000515123"/>
    </source>
</evidence>